<dbReference type="AlphaFoldDB" id="A0A101GYL6"/>
<feature type="domain" description="HicB-like antitoxin of toxin-antitoxin system" evidence="2">
    <location>
        <begin position="3"/>
        <end position="66"/>
    </location>
</feature>
<name>A0A101GYL6_9BACT</name>
<dbReference type="EMBL" id="LGGI01000045">
    <property type="protein sequence ID" value="KUK67056.1"/>
    <property type="molecule type" value="Genomic_DNA"/>
</dbReference>
<sequence length="74" mass="8184">MRYTVVLEPQEDGGFTVQCVEIPGAISQGDTRQEALDNIKEAIELVLEVQNEELQKKTKAIKLEITQVEVANAA</sequence>
<dbReference type="Pfam" id="PF15919">
    <property type="entry name" value="HicB_lk_antitox"/>
    <property type="match status" value="1"/>
</dbReference>
<organism evidence="3 4">
    <name type="scientific">candidate division WS6 bacterium 36_33</name>
    <dbReference type="NCBI Taxonomy" id="1641388"/>
    <lineage>
        <taxon>Bacteria</taxon>
        <taxon>Candidatus Dojkabacteria</taxon>
    </lineage>
</organism>
<accession>A0A101GYL6</accession>
<dbReference type="Proteomes" id="UP000053469">
    <property type="component" value="Unassembled WGS sequence"/>
</dbReference>
<evidence type="ECO:0000313" key="4">
    <source>
        <dbReference type="Proteomes" id="UP000053469"/>
    </source>
</evidence>
<dbReference type="Gene3D" id="3.30.160.250">
    <property type="match status" value="1"/>
</dbReference>
<proteinExistence type="predicted"/>
<dbReference type="SUPFAM" id="SSF143100">
    <property type="entry name" value="TTHA1013/TTHA0281-like"/>
    <property type="match status" value="1"/>
</dbReference>
<dbReference type="InterPro" id="IPR051404">
    <property type="entry name" value="TA_system_antitoxin"/>
</dbReference>
<gene>
    <name evidence="3" type="ORF">XD87_0354</name>
</gene>
<reference evidence="4" key="1">
    <citation type="journal article" date="2015" name="MBio">
        <title>Genome-Resolved Metagenomic Analysis Reveals Roles for Candidate Phyla and Other Microbial Community Members in Biogeochemical Transformations in Oil Reservoirs.</title>
        <authorList>
            <person name="Hu P."/>
            <person name="Tom L."/>
            <person name="Singh A."/>
            <person name="Thomas B.C."/>
            <person name="Baker B.J."/>
            <person name="Piceno Y.M."/>
            <person name="Andersen G.L."/>
            <person name="Banfield J.F."/>
        </authorList>
    </citation>
    <scope>NUCLEOTIDE SEQUENCE [LARGE SCALE GENOMIC DNA]</scope>
</reference>
<dbReference type="InterPro" id="IPR031807">
    <property type="entry name" value="HicB-like"/>
</dbReference>
<dbReference type="PANTHER" id="PTHR34504">
    <property type="entry name" value="ANTITOXIN HICB"/>
    <property type="match status" value="1"/>
</dbReference>
<feature type="coiled-coil region" evidence="1">
    <location>
        <begin position="32"/>
        <end position="71"/>
    </location>
</feature>
<dbReference type="PANTHER" id="PTHR34504:SF2">
    <property type="entry name" value="UPF0150 PROTEIN SSL0259"/>
    <property type="match status" value="1"/>
</dbReference>
<comment type="caution">
    <text evidence="3">The sequence shown here is derived from an EMBL/GenBank/DDBJ whole genome shotgun (WGS) entry which is preliminary data.</text>
</comment>
<evidence type="ECO:0000313" key="3">
    <source>
        <dbReference type="EMBL" id="KUK67056.1"/>
    </source>
</evidence>
<evidence type="ECO:0000256" key="1">
    <source>
        <dbReference type="SAM" id="Coils"/>
    </source>
</evidence>
<dbReference type="InterPro" id="IPR035069">
    <property type="entry name" value="TTHA1013/TTHA0281-like"/>
</dbReference>
<protein>
    <recommendedName>
        <fullName evidence="2">HicB-like antitoxin of toxin-antitoxin system domain-containing protein</fullName>
    </recommendedName>
</protein>
<evidence type="ECO:0000259" key="2">
    <source>
        <dbReference type="Pfam" id="PF15919"/>
    </source>
</evidence>
<keyword evidence="1" id="KW-0175">Coiled coil</keyword>